<reference evidence="1" key="1">
    <citation type="submission" date="2014-11" db="EMBL/GenBank/DDBJ databases">
        <authorList>
            <person name="Amaro Gonzalez C."/>
        </authorList>
    </citation>
    <scope>NUCLEOTIDE SEQUENCE</scope>
</reference>
<name>A0A0E9T428_ANGAN</name>
<proteinExistence type="predicted"/>
<sequence length="83" mass="9327">MCGLSYVFAVGGCNRSSVDIMSIPVFASGFEKIHVLFGLFGYFVAVFNCHVDNGLVYKREPMIITLSLSGDQQRSRDEQQDQW</sequence>
<organism evidence="1">
    <name type="scientific">Anguilla anguilla</name>
    <name type="common">European freshwater eel</name>
    <name type="synonym">Muraena anguilla</name>
    <dbReference type="NCBI Taxonomy" id="7936"/>
    <lineage>
        <taxon>Eukaryota</taxon>
        <taxon>Metazoa</taxon>
        <taxon>Chordata</taxon>
        <taxon>Craniata</taxon>
        <taxon>Vertebrata</taxon>
        <taxon>Euteleostomi</taxon>
        <taxon>Actinopterygii</taxon>
        <taxon>Neopterygii</taxon>
        <taxon>Teleostei</taxon>
        <taxon>Anguilliformes</taxon>
        <taxon>Anguillidae</taxon>
        <taxon>Anguilla</taxon>
    </lineage>
</organism>
<reference evidence="1" key="2">
    <citation type="journal article" date="2015" name="Fish Shellfish Immunol.">
        <title>Early steps in the European eel (Anguilla anguilla)-Vibrio vulnificus interaction in the gills: Role of the RtxA13 toxin.</title>
        <authorList>
            <person name="Callol A."/>
            <person name="Pajuelo D."/>
            <person name="Ebbesson L."/>
            <person name="Teles M."/>
            <person name="MacKenzie S."/>
            <person name="Amaro C."/>
        </authorList>
    </citation>
    <scope>NUCLEOTIDE SEQUENCE</scope>
</reference>
<accession>A0A0E9T428</accession>
<dbReference type="AlphaFoldDB" id="A0A0E9T428"/>
<evidence type="ECO:0000313" key="1">
    <source>
        <dbReference type="EMBL" id="JAH47740.1"/>
    </source>
</evidence>
<dbReference type="EMBL" id="GBXM01060837">
    <property type="protein sequence ID" value="JAH47740.1"/>
    <property type="molecule type" value="Transcribed_RNA"/>
</dbReference>
<protein>
    <submittedName>
        <fullName evidence="1">Uncharacterized protein</fullName>
    </submittedName>
</protein>